<dbReference type="Proteomes" id="UP000317371">
    <property type="component" value="Unassembled WGS sequence"/>
</dbReference>
<reference evidence="1 2" key="1">
    <citation type="submission" date="2019-06" db="EMBL/GenBank/DDBJ databases">
        <title>Genome sequence of Litorilinea aerophila BAA-2444.</title>
        <authorList>
            <person name="Maclea K.S."/>
            <person name="Maurais E.G."/>
            <person name="Iannazzi L.C."/>
        </authorList>
    </citation>
    <scope>NUCLEOTIDE SEQUENCE [LARGE SCALE GENOMIC DNA]</scope>
    <source>
        <strain evidence="1 2">ATCC BAA-2444</strain>
    </source>
</reference>
<gene>
    <name evidence="1" type="ORF">FKZ61_08495</name>
</gene>
<keyword evidence="2" id="KW-1185">Reference proteome</keyword>
<sequence>MWNLWDRLRRLRRLRADLRGEEKQVLVSMAAGQRLRSHRYLDGTKIYLLHALEDDRGQPVAAETVASLRRRGLIESNMKFPVATYLLTDKGVALARRLTREAVRPLSSRNFPSGAGPG</sequence>
<dbReference type="AlphaFoldDB" id="A0A540VH72"/>
<evidence type="ECO:0000313" key="1">
    <source>
        <dbReference type="EMBL" id="TQE96117.1"/>
    </source>
</evidence>
<dbReference type="EMBL" id="VIGC01000009">
    <property type="protein sequence ID" value="TQE96117.1"/>
    <property type="molecule type" value="Genomic_DNA"/>
</dbReference>
<organism evidence="1 2">
    <name type="scientific">Litorilinea aerophila</name>
    <dbReference type="NCBI Taxonomy" id="1204385"/>
    <lineage>
        <taxon>Bacteria</taxon>
        <taxon>Bacillati</taxon>
        <taxon>Chloroflexota</taxon>
        <taxon>Caldilineae</taxon>
        <taxon>Caldilineales</taxon>
        <taxon>Caldilineaceae</taxon>
        <taxon>Litorilinea</taxon>
    </lineage>
</organism>
<dbReference type="InParanoid" id="A0A540VH72"/>
<protein>
    <recommendedName>
        <fullName evidence="3">MarR family transcriptional regulator</fullName>
    </recommendedName>
</protein>
<dbReference type="OrthoDB" id="9902195at2"/>
<name>A0A540VH72_9CHLR</name>
<accession>A0A540VH72</accession>
<evidence type="ECO:0000313" key="2">
    <source>
        <dbReference type="Proteomes" id="UP000317371"/>
    </source>
</evidence>
<comment type="caution">
    <text evidence="1">The sequence shown here is derived from an EMBL/GenBank/DDBJ whole genome shotgun (WGS) entry which is preliminary data.</text>
</comment>
<proteinExistence type="predicted"/>
<evidence type="ECO:0008006" key="3">
    <source>
        <dbReference type="Google" id="ProtNLM"/>
    </source>
</evidence>